<proteinExistence type="predicted"/>
<evidence type="ECO:0000313" key="3">
    <source>
        <dbReference type="Proteomes" id="UP000800035"/>
    </source>
</evidence>
<feature type="region of interest" description="Disordered" evidence="1">
    <location>
        <begin position="129"/>
        <end position="167"/>
    </location>
</feature>
<organism evidence="2 3">
    <name type="scientific">Byssothecium circinans</name>
    <dbReference type="NCBI Taxonomy" id="147558"/>
    <lineage>
        <taxon>Eukaryota</taxon>
        <taxon>Fungi</taxon>
        <taxon>Dikarya</taxon>
        <taxon>Ascomycota</taxon>
        <taxon>Pezizomycotina</taxon>
        <taxon>Dothideomycetes</taxon>
        <taxon>Pleosporomycetidae</taxon>
        <taxon>Pleosporales</taxon>
        <taxon>Massarineae</taxon>
        <taxon>Massarinaceae</taxon>
        <taxon>Byssothecium</taxon>
    </lineage>
</organism>
<reference evidence="2" key="1">
    <citation type="journal article" date="2020" name="Stud. Mycol.">
        <title>101 Dothideomycetes genomes: a test case for predicting lifestyles and emergence of pathogens.</title>
        <authorList>
            <person name="Haridas S."/>
            <person name="Albert R."/>
            <person name="Binder M."/>
            <person name="Bloem J."/>
            <person name="Labutti K."/>
            <person name="Salamov A."/>
            <person name="Andreopoulos B."/>
            <person name="Baker S."/>
            <person name="Barry K."/>
            <person name="Bills G."/>
            <person name="Bluhm B."/>
            <person name="Cannon C."/>
            <person name="Castanera R."/>
            <person name="Culley D."/>
            <person name="Daum C."/>
            <person name="Ezra D."/>
            <person name="Gonzalez J."/>
            <person name="Henrissat B."/>
            <person name="Kuo A."/>
            <person name="Liang C."/>
            <person name="Lipzen A."/>
            <person name="Lutzoni F."/>
            <person name="Magnuson J."/>
            <person name="Mondo S."/>
            <person name="Nolan M."/>
            <person name="Ohm R."/>
            <person name="Pangilinan J."/>
            <person name="Park H.-J."/>
            <person name="Ramirez L."/>
            <person name="Alfaro M."/>
            <person name="Sun H."/>
            <person name="Tritt A."/>
            <person name="Yoshinaga Y."/>
            <person name="Zwiers L.-H."/>
            <person name="Turgeon B."/>
            <person name="Goodwin S."/>
            <person name="Spatafora J."/>
            <person name="Crous P."/>
            <person name="Grigoriev I."/>
        </authorList>
    </citation>
    <scope>NUCLEOTIDE SEQUENCE</scope>
    <source>
        <strain evidence="2">CBS 675.92</strain>
    </source>
</reference>
<evidence type="ECO:0000313" key="2">
    <source>
        <dbReference type="EMBL" id="KAF1949937.1"/>
    </source>
</evidence>
<gene>
    <name evidence="2" type="ORF">CC80DRAFT_510130</name>
</gene>
<sequence length="274" mass="28956">MASYNRNGTKDMSFALFAGEKSHQPMRNPGYGAGASDAIQATFGTPPADGPATGSLAGYISNMDAKIADAREATAVAKDEYRTAYLKVRKLMKPTPATTTEQKEKKKDDGKAVKTTAGPKVTVMRLAVSTSIQKRPGSKPTGVQKATGSASPSSPHRPTEPTTLKELNRANNVARLKYQAALKAEEALQEQKAQAVERAEKKKTAEKEKAAKVAKRNAAMGVKTSPAAMGVDSVPIGIRKKMASGPVSRVGVLMGKQAGRTSARGKFLDNILGK</sequence>
<accession>A0A6A5TLW1</accession>
<keyword evidence="3" id="KW-1185">Reference proteome</keyword>
<feature type="region of interest" description="Disordered" evidence="1">
    <location>
        <begin position="25"/>
        <end position="50"/>
    </location>
</feature>
<dbReference type="EMBL" id="ML977030">
    <property type="protein sequence ID" value="KAF1949937.1"/>
    <property type="molecule type" value="Genomic_DNA"/>
</dbReference>
<dbReference type="AlphaFoldDB" id="A0A6A5TLW1"/>
<name>A0A6A5TLW1_9PLEO</name>
<feature type="compositionally biased region" description="Polar residues" evidence="1">
    <location>
        <begin position="144"/>
        <end position="162"/>
    </location>
</feature>
<dbReference type="Proteomes" id="UP000800035">
    <property type="component" value="Unassembled WGS sequence"/>
</dbReference>
<protein>
    <submittedName>
        <fullName evidence="2">Uncharacterized protein</fullName>
    </submittedName>
</protein>
<evidence type="ECO:0000256" key="1">
    <source>
        <dbReference type="SAM" id="MobiDB-lite"/>
    </source>
</evidence>